<feature type="domain" description="3-hydroxyacyl-CoA dehydrogenase NAD binding" evidence="4">
    <location>
        <begin position="49"/>
        <end position="221"/>
    </location>
</feature>
<evidence type="ECO:0000313" key="5">
    <source>
        <dbReference type="EMBL" id="WAR06720.1"/>
    </source>
</evidence>
<feature type="domain" description="3-hydroxyacyl-CoA dehydrogenase C-terminal" evidence="3">
    <location>
        <begin position="225"/>
        <end position="289"/>
    </location>
</feature>
<keyword evidence="2" id="KW-0560">Oxidoreductase</keyword>
<name>A0ABY7EA56_MYAAR</name>
<dbReference type="PANTHER" id="PTHR48075:SF1">
    <property type="entry name" value="LAMBDA-CRYSTALLIN HOMOLOG"/>
    <property type="match status" value="1"/>
</dbReference>
<proteinExistence type="inferred from homology"/>
<evidence type="ECO:0000259" key="4">
    <source>
        <dbReference type="Pfam" id="PF02737"/>
    </source>
</evidence>
<dbReference type="InterPro" id="IPR013328">
    <property type="entry name" value="6PGD_dom2"/>
</dbReference>
<evidence type="ECO:0000313" key="6">
    <source>
        <dbReference type="Proteomes" id="UP001164746"/>
    </source>
</evidence>
<dbReference type="Proteomes" id="UP001164746">
    <property type="component" value="Chromosome 6"/>
</dbReference>
<dbReference type="PANTHER" id="PTHR48075">
    <property type="entry name" value="3-HYDROXYACYL-COA DEHYDROGENASE FAMILY PROTEIN"/>
    <property type="match status" value="1"/>
</dbReference>
<comment type="similarity">
    <text evidence="1">Belongs to the 3-hydroxyacyl-CoA dehydrogenase family.</text>
</comment>
<dbReference type="InterPro" id="IPR006108">
    <property type="entry name" value="3HC_DH_C"/>
</dbReference>
<keyword evidence="6" id="KW-1185">Reference proteome</keyword>
<evidence type="ECO:0000256" key="1">
    <source>
        <dbReference type="ARBA" id="ARBA00009463"/>
    </source>
</evidence>
<protein>
    <submittedName>
        <fullName evidence="5">CRYL1-like protein</fullName>
    </submittedName>
</protein>
<sequence>MGSGLTTPRYSGCHALGSGLITNWDQGGPNPGIRVDNCPIFGLTRPWRSGLIGRSWSMLFAAADFDVEMYDIDEKQLQGAMAEVRTQLAELERLGLLRGKLSAEQQFSNIRTTSEFEDCVRGAFYECVPENIELKNAVHTRADAVMSDTCILASSTSALLPSRLAADIKHKNRFIVAHPTNPPFYAPLVELVPSPWTDSDVVPSTKALMEKIGQVPVVLKKEIEGFVLNRIQYSIMREGWGLIKDGIVDVDGIDKVMSAGLGRRYAFMGPFETAHLNADGMKNYADRYATMIEGVMSTLKSNDRFGGPVLEQIRTELEARIPLCDLQERRQWRDRRLAALTQLNQRIDAEDAK</sequence>
<organism evidence="5 6">
    <name type="scientific">Mya arenaria</name>
    <name type="common">Soft-shell clam</name>
    <dbReference type="NCBI Taxonomy" id="6604"/>
    <lineage>
        <taxon>Eukaryota</taxon>
        <taxon>Metazoa</taxon>
        <taxon>Spiralia</taxon>
        <taxon>Lophotrochozoa</taxon>
        <taxon>Mollusca</taxon>
        <taxon>Bivalvia</taxon>
        <taxon>Autobranchia</taxon>
        <taxon>Heteroconchia</taxon>
        <taxon>Euheterodonta</taxon>
        <taxon>Imparidentia</taxon>
        <taxon>Neoheterodontei</taxon>
        <taxon>Myida</taxon>
        <taxon>Myoidea</taxon>
        <taxon>Myidae</taxon>
        <taxon>Mya</taxon>
    </lineage>
</organism>
<dbReference type="Pfam" id="PF02737">
    <property type="entry name" value="3HCDH_N"/>
    <property type="match status" value="1"/>
</dbReference>
<dbReference type="InterPro" id="IPR036291">
    <property type="entry name" value="NAD(P)-bd_dom_sf"/>
</dbReference>
<evidence type="ECO:0000259" key="3">
    <source>
        <dbReference type="Pfam" id="PF00725"/>
    </source>
</evidence>
<dbReference type="SUPFAM" id="SSF48179">
    <property type="entry name" value="6-phosphogluconate dehydrogenase C-terminal domain-like"/>
    <property type="match status" value="1"/>
</dbReference>
<dbReference type="InterPro" id="IPR006176">
    <property type="entry name" value="3-OHacyl-CoA_DH_NAD-bd"/>
</dbReference>
<reference evidence="5" key="1">
    <citation type="submission" date="2022-11" db="EMBL/GenBank/DDBJ databases">
        <title>Centuries of genome instability and evolution in soft-shell clam transmissible cancer (bioRxiv).</title>
        <authorList>
            <person name="Hart S.F.M."/>
            <person name="Yonemitsu M.A."/>
            <person name="Giersch R.M."/>
            <person name="Beal B.F."/>
            <person name="Arriagada G."/>
            <person name="Davis B.W."/>
            <person name="Ostrander E.A."/>
            <person name="Goff S.P."/>
            <person name="Metzger M.J."/>
        </authorList>
    </citation>
    <scope>NUCLEOTIDE SEQUENCE</scope>
    <source>
        <strain evidence="5">MELC-2E11</strain>
        <tissue evidence="5">Siphon/mantle</tissue>
    </source>
</reference>
<dbReference type="InterPro" id="IPR008927">
    <property type="entry name" value="6-PGluconate_DH-like_C_sf"/>
</dbReference>
<dbReference type="EMBL" id="CP111017">
    <property type="protein sequence ID" value="WAR06720.1"/>
    <property type="molecule type" value="Genomic_DNA"/>
</dbReference>
<dbReference type="Pfam" id="PF00725">
    <property type="entry name" value="3HCDH"/>
    <property type="match status" value="1"/>
</dbReference>
<evidence type="ECO:0000256" key="2">
    <source>
        <dbReference type="ARBA" id="ARBA00023002"/>
    </source>
</evidence>
<dbReference type="SUPFAM" id="SSF51735">
    <property type="entry name" value="NAD(P)-binding Rossmann-fold domains"/>
    <property type="match status" value="1"/>
</dbReference>
<dbReference type="Gene3D" id="3.40.50.720">
    <property type="entry name" value="NAD(P)-binding Rossmann-like Domain"/>
    <property type="match status" value="1"/>
</dbReference>
<gene>
    <name evidence="5" type="ORF">MAR_016678</name>
</gene>
<dbReference type="Gene3D" id="1.10.1040.10">
    <property type="entry name" value="N-(1-d-carboxylethyl)-l-norvaline Dehydrogenase, domain 2"/>
    <property type="match status" value="1"/>
</dbReference>
<accession>A0ABY7EA56</accession>